<dbReference type="InterPro" id="IPR003121">
    <property type="entry name" value="SWIB_MDM2_domain"/>
</dbReference>
<protein>
    <recommendedName>
        <fullName evidence="1">DM2 domain-containing protein</fullName>
    </recommendedName>
</protein>
<dbReference type="SUPFAM" id="SSF47592">
    <property type="entry name" value="SWIB/MDM2 domain"/>
    <property type="match status" value="1"/>
</dbReference>
<evidence type="ECO:0000313" key="3">
    <source>
        <dbReference type="EMBL" id="RDW22608.1"/>
    </source>
</evidence>
<reference evidence="3 5" key="2">
    <citation type="submission" date="2018-07" db="EMBL/GenBank/DDBJ databases">
        <title>Draft Genome Assemblies for Five Robust Yarrowia lipolytica Strains Exhibiting High Lipid Production and Pentose Sugar Utilization and Sugar Alcohol Secretion from Undetoxified Lignocellulosic Biomass Hydrolysates.</title>
        <authorList>
            <consortium name="DOE Joint Genome Institute"/>
            <person name="Walker C."/>
            <person name="Ryu S."/>
            <person name="Na H."/>
            <person name="Zane M."/>
            <person name="LaButti K."/>
            <person name="Lipzen A."/>
            <person name="Haridas S."/>
            <person name="Barry K."/>
            <person name="Grigoriev I.V."/>
            <person name="Quarterman J."/>
            <person name="Slininger P."/>
            <person name="Dien B."/>
            <person name="Trinh C.T."/>
        </authorList>
    </citation>
    <scope>NUCLEOTIDE SEQUENCE [LARGE SCALE GENOMIC DNA]</scope>
    <source>
        <strain evidence="3 5">YB392</strain>
    </source>
</reference>
<organism evidence="2 4">
    <name type="scientific">Yarrowia lipolytica</name>
    <name type="common">Candida lipolytica</name>
    <dbReference type="NCBI Taxonomy" id="4952"/>
    <lineage>
        <taxon>Eukaryota</taxon>
        <taxon>Fungi</taxon>
        <taxon>Dikarya</taxon>
        <taxon>Ascomycota</taxon>
        <taxon>Saccharomycotina</taxon>
        <taxon>Dipodascomycetes</taxon>
        <taxon>Dipodascales</taxon>
        <taxon>Dipodascales incertae sedis</taxon>
        <taxon>Yarrowia</taxon>
    </lineage>
</organism>
<proteinExistence type="predicted"/>
<evidence type="ECO:0000313" key="5">
    <source>
        <dbReference type="Proteomes" id="UP000256601"/>
    </source>
</evidence>
<dbReference type="GeneID" id="2910664"/>
<dbReference type="Proteomes" id="UP000256601">
    <property type="component" value="Unassembled WGS sequence"/>
</dbReference>
<dbReference type="PROSITE" id="PS51925">
    <property type="entry name" value="SWIB_MDM2"/>
    <property type="match status" value="1"/>
</dbReference>
<dbReference type="OMA" id="NFRCNEP"/>
<sequence>MNAIDKHYTQKPTDKNLSAKFDSILPDTAVYRKLQDLERRMDATFTRKRLDLGDLQARMLKQKKTLRLFVSNTAAHQAWQIDPDNMGDFQPPSWTLNIEGNVEGEDKPFSSYFTSISVEVNGEIVEWHEPQGERPAPTEELAGDVTGKDVGFDVFKMTREGSGQIPARIVLQLKEYPDRARLSEPLSEILALDEASKSDIILALWQYIKFHDLQQTEEKRNIKCDEPLRQLFGRNTVTFPEIMELITPHLLPKEPLVINYTIDTDVENNLGETVFDLALEFDDDINAEIGKITKHWFDNQEDIFKLDEHIALIIQQLNNTRLKREFFKQFAANPSDFLSKWNSSQARDLKLLSGDRGFNEEEVRKSSFYTDEFMGESAHLLLARR</sequence>
<dbReference type="Pfam" id="PF02201">
    <property type="entry name" value="SWIB"/>
    <property type="match status" value="1"/>
</dbReference>
<accession>A0A1H6PU75</accession>
<dbReference type="InterPro" id="IPR036885">
    <property type="entry name" value="SWIB_MDM2_dom_sf"/>
</dbReference>
<dbReference type="EMBL" id="KZ859195">
    <property type="protein sequence ID" value="RDW22608.1"/>
    <property type="molecule type" value="Genomic_DNA"/>
</dbReference>
<dbReference type="EMBL" id="CP017556">
    <property type="protein sequence ID" value="AOW04631.1"/>
    <property type="molecule type" value="Genomic_DNA"/>
</dbReference>
<dbReference type="GO" id="GO:0016514">
    <property type="term" value="C:SWI/SNF complex"/>
    <property type="evidence" value="ECO:0007669"/>
    <property type="project" value="EnsemblFungi"/>
</dbReference>
<evidence type="ECO:0000259" key="1">
    <source>
        <dbReference type="PROSITE" id="PS51925"/>
    </source>
</evidence>
<dbReference type="Proteomes" id="UP000182444">
    <property type="component" value="Chromosome 1D"/>
</dbReference>
<reference evidence="2 4" key="1">
    <citation type="journal article" date="2016" name="PLoS ONE">
        <title>Sequence Assembly of Yarrowia lipolytica Strain W29/CLIB89 Shows Transposable Element Diversity.</title>
        <authorList>
            <person name="Magnan C."/>
            <person name="Yu J."/>
            <person name="Chang I."/>
            <person name="Jahn E."/>
            <person name="Kanomata Y."/>
            <person name="Wu J."/>
            <person name="Zeller M."/>
            <person name="Oakes M."/>
            <person name="Baldi P."/>
            <person name="Sandmeyer S."/>
        </authorList>
    </citation>
    <scope>NUCLEOTIDE SEQUENCE [LARGE SCALE GENOMIC DNA]</scope>
    <source>
        <strain evidence="2">CLIB89</strain>
        <strain evidence="4">CLIB89(W29)</strain>
    </source>
</reference>
<dbReference type="Gene3D" id="1.10.245.10">
    <property type="entry name" value="SWIB/MDM2 domain"/>
    <property type="match status" value="1"/>
</dbReference>
<dbReference type="VEuPathDB" id="FungiDB:YALI1_D33640g"/>
<dbReference type="AlphaFoldDB" id="A0A1H6PU75"/>
<dbReference type="eggNOG" id="KOG2570">
    <property type="taxonomic scope" value="Eukaryota"/>
</dbReference>
<gene>
    <name evidence="3" type="ORF">B0I71DRAFT_137300</name>
    <name evidence="2" type="ORF">YALI1_D33640g</name>
</gene>
<dbReference type="VEuPathDB" id="FungiDB:YALI0_D25344g"/>
<name>A0A1H6PU75_YARLL</name>
<dbReference type="OrthoDB" id="10263741at2759"/>
<dbReference type="PANTHER" id="PTHR13844">
    <property type="entry name" value="SWI/SNF-RELATED MATRIX-ASSOCIATED ACTIN-DEPENDENT REGULATOR OF CHROMATIN SUBFAMILY D"/>
    <property type="match status" value="1"/>
</dbReference>
<feature type="domain" description="DM2" evidence="1">
    <location>
        <begin position="175"/>
        <end position="252"/>
    </location>
</feature>
<dbReference type="GO" id="GO:0016586">
    <property type="term" value="C:RSC-type complex"/>
    <property type="evidence" value="ECO:0007669"/>
    <property type="project" value="EnsemblFungi"/>
</dbReference>
<dbReference type="SMART" id="SM00151">
    <property type="entry name" value="SWIB"/>
    <property type="match status" value="1"/>
</dbReference>
<dbReference type="KEGG" id="yli:2910664"/>
<dbReference type="CDD" id="cd10568">
    <property type="entry name" value="SWIB_like"/>
    <property type="match status" value="1"/>
</dbReference>
<dbReference type="InterPro" id="IPR019835">
    <property type="entry name" value="SWIB_domain"/>
</dbReference>
<evidence type="ECO:0000313" key="4">
    <source>
        <dbReference type="Proteomes" id="UP000182444"/>
    </source>
</evidence>
<dbReference type="RefSeq" id="XP_503270.1">
    <property type="nucleotide sequence ID" value="XM_503270.1"/>
</dbReference>
<evidence type="ECO:0000313" key="2">
    <source>
        <dbReference type="EMBL" id="AOW04631.1"/>
    </source>
</evidence>